<dbReference type="Proteomes" id="UP001107558">
    <property type="component" value="Chromosome 1"/>
</dbReference>
<gene>
    <name evidence="1" type="ORF">PVAND_013039</name>
</gene>
<evidence type="ECO:0000313" key="2">
    <source>
        <dbReference type="Proteomes" id="UP001107558"/>
    </source>
</evidence>
<sequence>MDYTFENPNKIPLHDLIVHYKNEKIPALSARWIEKKNFTRYVPLKIKENESFDEDEWLYEMKHFNQDLEWILGLNFHR</sequence>
<dbReference type="EMBL" id="JADBJN010000001">
    <property type="protein sequence ID" value="KAG5683775.1"/>
    <property type="molecule type" value="Genomic_DNA"/>
</dbReference>
<name>A0A9J6CPH9_POLVA</name>
<comment type="caution">
    <text evidence="1">The sequence shown here is derived from an EMBL/GenBank/DDBJ whole genome shotgun (WGS) entry which is preliminary data.</text>
</comment>
<evidence type="ECO:0000313" key="1">
    <source>
        <dbReference type="EMBL" id="KAG5683775.1"/>
    </source>
</evidence>
<protein>
    <submittedName>
        <fullName evidence="1">Uncharacterized protein</fullName>
    </submittedName>
</protein>
<dbReference type="AlphaFoldDB" id="A0A9J6CPH9"/>
<accession>A0A9J6CPH9</accession>
<reference evidence="1" key="1">
    <citation type="submission" date="2021-03" db="EMBL/GenBank/DDBJ databases">
        <title>Chromosome level genome of the anhydrobiotic midge Polypedilum vanderplanki.</title>
        <authorList>
            <person name="Yoshida Y."/>
            <person name="Kikawada T."/>
            <person name="Gusev O."/>
        </authorList>
    </citation>
    <scope>NUCLEOTIDE SEQUENCE</scope>
    <source>
        <strain evidence="1">NIAS01</strain>
        <tissue evidence="1">Whole body or cell culture</tissue>
    </source>
</reference>
<proteinExistence type="predicted"/>
<dbReference type="OrthoDB" id="5577209at2759"/>
<organism evidence="1 2">
    <name type="scientific">Polypedilum vanderplanki</name>
    <name type="common">Sleeping chironomid midge</name>
    <dbReference type="NCBI Taxonomy" id="319348"/>
    <lineage>
        <taxon>Eukaryota</taxon>
        <taxon>Metazoa</taxon>
        <taxon>Ecdysozoa</taxon>
        <taxon>Arthropoda</taxon>
        <taxon>Hexapoda</taxon>
        <taxon>Insecta</taxon>
        <taxon>Pterygota</taxon>
        <taxon>Neoptera</taxon>
        <taxon>Endopterygota</taxon>
        <taxon>Diptera</taxon>
        <taxon>Nematocera</taxon>
        <taxon>Chironomoidea</taxon>
        <taxon>Chironomidae</taxon>
        <taxon>Chironominae</taxon>
        <taxon>Polypedilum</taxon>
        <taxon>Polypedilum</taxon>
    </lineage>
</organism>
<keyword evidence="2" id="KW-1185">Reference proteome</keyword>